<dbReference type="AlphaFoldDB" id="A0A4Z2DZ98"/>
<comment type="caution">
    <text evidence="1">The sequence shown here is derived from an EMBL/GenBank/DDBJ whole genome shotgun (WGS) entry which is preliminary data.</text>
</comment>
<evidence type="ECO:0000313" key="1">
    <source>
        <dbReference type="EMBL" id="TNN21570.1"/>
    </source>
</evidence>
<reference evidence="1 2" key="1">
    <citation type="submission" date="2019-03" db="EMBL/GenBank/DDBJ databases">
        <title>First draft genome of Liparis tanakae, snailfish: a comprehensive survey of snailfish specific genes.</title>
        <authorList>
            <person name="Kim W."/>
            <person name="Song I."/>
            <person name="Jeong J.-H."/>
            <person name="Kim D."/>
            <person name="Kim S."/>
            <person name="Ryu S."/>
            <person name="Song J.Y."/>
            <person name="Lee S.K."/>
        </authorList>
    </citation>
    <scope>NUCLEOTIDE SEQUENCE [LARGE SCALE GENOMIC DNA]</scope>
    <source>
        <tissue evidence="1">Muscle</tissue>
    </source>
</reference>
<organism evidence="1 2">
    <name type="scientific">Liparis tanakae</name>
    <name type="common">Tanaka's snailfish</name>
    <dbReference type="NCBI Taxonomy" id="230148"/>
    <lineage>
        <taxon>Eukaryota</taxon>
        <taxon>Metazoa</taxon>
        <taxon>Chordata</taxon>
        <taxon>Craniata</taxon>
        <taxon>Vertebrata</taxon>
        <taxon>Euteleostomi</taxon>
        <taxon>Actinopterygii</taxon>
        <taxon>Neopterygii</taxon>
        <taxon>Teleostei</taxon>
        <taxon>Neoteleostei</taxon>
        <taxon>Acanthomorphata</taxon>
        <taxon>Eupercaria</taxon>
        <taxon>Perciformes</taxon>
        <taxon>Cottioidei</taxon>
        <taxon>Cottales</taxon>
        <taxon>Liparidae</taxon>
        <taxon>Liparis</taxon>
    </lineage>
</organism>
<name>A0A4Z2DZ98_9TELE</name>
<dbReference type="EMBL" id="SRLO01027218">
    <property type="protein sequence ID" value="TNN21570.1"/>
    <property type="molecule type" value="Genomic_DNA"/>
</dbReference>
<keyword evidence="2" id="KW-1185">Reference proteome</keyword>
<proteinExistence type="predicted"/>
<protein>
    <submittedName>
        <fullName evidence="1">Uncharacterized protein</fullName>
    </submittedName>
</protein>
<gene>
    <name evidence="1" type="ORF">EYF80_068318</name>
</gene>
<accession>A0A4Z2DZ98</accession>
<dbReference type="Proteomes" id="UP000314294">
    <property type="component" value="Unassembled WGS sequence"/>
</dbReference>
<evidence type="ECO:0000313" key="2">
    <source>
        <dbReference type="Proteomes" id="UP000314294"/>
    </source>
</evidence>
<sequence length="81" mass="9334">MTPLYGSPRPQGMLGYVQLLTWNCTYAEHQNTLLRINNREQRHLWWWAESGTTTHLTGRPPSERRGAGCSDRICSVDPLHL</sequence>